<accession>A0A397UYV8</accession>
<reference evidence="2 3" key="1">
    <citation type="submission" date="2018-06" db="EMBL/GenBank/DDBJ databases">
        <title>Comparative genomics reveals the genomic features of Rhizophagus irregularis, R. cerebriforme, R. diaphanum and Gigaspora rosea, and their symbiotic lifestyle signature.</title>
        <authorList>
            <person name="Morin E."/>
            <person name="San Clemente H."/>
            <person name="Chen E.C.H."/>
            <person name="De La Providencia I."/>
            <person name="Hainaut M."/>
            <person name="Kuo A."/>
            <person name="Kohler A."/>
            <person name="Murat C."/>
            <person name="Tang N."/>
            <person name="Roy S."/>
            <person name="Loubradou J."/>
            <person name="Henrissat B."/>
            <person name="Grigoriev I.V."/>
            <person name="Corradi N."/>
            <person name="Roux C."/>
            <person name="Martin F.M."/>
        </authorList>
    </citation>
    <scope>NUCLEOTIDE SEQUENCE [LARGE SCALE GENOMIC DNA]</scope>
    <source>
        <strain evidence="2 3">DAOM 194757</strain>
    </source>
</reference>
<evidence type="ECO:0000256" key="1">
    <source>
        <dbReference type="SAM" id="MobiDB-lite"/>
    </source>
</evidence>
<proteinExistence type="predicted"/>
<dbReference type="EMBL" id="QKWP01001028">
    <property type="protein sequence ID" value="RIB12406.1"/>
    <property type="molecule type" value="Genomic_DNA"/>
</dbReference>
<sequence length="126" mass="14498">MFEPTNKDLVSEQNGFIEDQYDTRNITLQAMIDEIGSDNIKEIWKVIDLHKSIINQFSSDDIVEDEDTCELKNKYIFDESVTSVSKPASSFANIQNSPKVVGRGKPKKQRYISSVEKEQKHRRSLT</sequence>
<dbReference type="OrthoDB" id="2443664at2759"/>
<dbReference type="AlphaFoldDB" id="A0A397UYV8"/>
<name>A0A397UYV8_9GLOM</name>
<dbReference type="Proteomes" id="UP000266673">
    <property type="component" value="Unassembled WGS sequence"/>
</dbReference>
<evidence type="ECO:0000313" key="2">
    <source>
        <dbReference type="EMBL" id="RIB12406.1"/>
    </source>
</evidence>
<protein>
    <submittedName>
        <fullName evidence="2">Uncharacterized protein</fullName>
    </submittedName>
</protein>
<keyword evidence="3" id="KW-1185">Reference proteome</keyword>
<comment type="caution">
    <text evidence="2">The sequence shown here is derived from an EMBL/GenBank/DDBJ whole genome shotgun (WGS) entry which is preliminary data.</text>
</comment>
<organism evidence="2 3">
    <name type="scientific">Gigaspora rosea</name>
    <dbReference type="NCBI Taxonomy" id="44941"/>
    <lineage>
        <taxon>Eukaryota</taxon>
        <taxon>Fungi</taxon>
        <taxon>Fungi incertae sedis</taxon>
        <taxon>Mucoromycota</taxon>
        <taxon>Glomeromycotina</taxon>
        <taxon>Glomeromycetes</taxon>
        <taxon>Diversisporales</taxon>
        <taxon>Gigasporaceae</taxon>
        <taxon>Gigaspora</taxon>
    </lineage>
</organism>
<gene>
    <name evidence="2" type="ORF">C2G38_2200773</name>
</gene>
<evidence type="ECO:0000313" key="3">
    <source>
        <dbReference type="Proteomes" id="UP000266673"/>
    </source>
</evidence>
<feature type="region of interest" description="Disordered" evidence="1">
    <location>
        <begin position="95"/>
        <end position="126"/>
    </location>
</feature>